<dbReference type="InterPro" id="IPR001789">
    <property type="entry name" value="Sig_transdc_resp-reg_receiver"/>
</dbReference>
<evidence type="ECO:0000256" key="5">
    <source>
        <dbReference type="ARBA" id="ARBA00022553"/>
    </source>
</evidence>
<dbReference type="SUPFAM" id="SSF55874">
    <property type="entry name" value="ATPase domain of HSP90 chaperone/DNA topoisomerase II/histidine kinase"/>
    <property type="match status" value="1"/>
</dbReference>
<feature type="modified residue" description="4-aspartylphosphate" evidence="13">
    <location>
        <position position="660"/>
    </location>
</feature>
<evidence type="ECO:0000256" key="4">
    <source>
        <dbReference type="ARBA" id="ARBA00022475"/>
    </source>
</evidence>
<dbReference type="PROSITE" id="PS50109">
    <property type="entry name" value="HIS_KIN"/>
    <property type="match status" value="1"/>
</dbReference>
<evidence type="ECO:0000259" key="17">
    <source>
        <dbReference type="PROSITE" id="PS50894"/>
    </source>
</evidence>
<sequence>MSQEPNLLFSDEPDLGAESADSVKLPPWRVLVVDDDEEVHSATRYALRQALILGRPLALVHTYSAQATRELLASDRDFALILLDVVMESERAGLELVAHIREHCGMTACRIILRTGQPGYAPEADVFNSYDINDYRSKAELGQERLIISLSAALRAHVQITRCMAAEAQALDSAAELEGRVATRTAELALARDAAQAATRAKSEFLANMSHEIRTPMNAIIGMTDLALLGSDLSAKQRRYLATTKLAADALLSIINDVLDFSKIEAGHLQLEEAEFSLQEMFDRVAAVIGLRAQDKGLELLFDCAADVPQRVRGDALRLAQVLINLCGNALKFSDSGEILVLVERVEAPELLDAPALKLRFRVRDQGIGMSAAQMAALFQPFQQADSSITRKFGGTGLGLAICKQLVELMSGSFAVRSELGRGSEFSFEVRLAVCAEPAPFEPADAGLAGLRVLVIDDSLNSREILQHRLESLGLRPALADSARAGIAALQMAQLAGQAFDLLLLDWRMPDMDGLQAAERLQALGLVQARQIILVTAFDAHALQPAVERMQLAGCLAKPVSERTLREAIGQAIGPRPDQPALDGAAAERRAAAPADPAEAGLMAGLRGRHVLLVEDNDMNQMLACELLQELAGMQVRVAGNGEEALQWLSQQNFDLVLMDVQMPVMDGLQATRLIRQDARLAGLPVIAMTAQVMSGDRARCAAAGMNDYVSKPVLAQELFTTLAKWLPAALPAARAAQAEPGVEGAQAQKMAGLAVLDLDKALGHCQGRAELLDKFMHKFLATRLGDAQQMLAAMQAGDAAQAARIAHTAISTAAIIGADRLSAVARELEASLLAVELGEGAVEGAADWRFLLQQFEAQLLAVQAALRVACVGGP</sequence>
<dbReference type="InterPro" id="IPR036641">
    <property type="entry name" value="HPT_dom_sf"/>
</dbReference>
<dbReference type="EC" id="2.7.13.3" evidence="3"/>
<dbReference type="InterPro" id="IPR011006">
    <property type="entry name" value="CheY-like_superfamily"/>
</dbReference>
<feature type="domain" description="HPt" evidence="17">
    <location>
        <begin position="769"/>
        <end position="870"/>
    </location>
</feature>
<name>A0ABT5KG56_9BURK</name>
<dbReference type="SUPFAM" id="SSF47384">
    <property type="entry name" value="Homodimeric domain of signal transducing histidine kinase"/>
    <property type="match status" value="1"/>
</dbReference>
<dbReference type="PROSITE" id="PS50894">
    <property type="entry name" value="HPT"/>
    <property type="match status" value="1"/>
</dbReference>
<evidence type="ECO:0000256" key="10">
    <source>
        <dbReference type="ARBA" id="ARBA00023012"/>
    </source>
</evidence>
<comment type="caution">
    <text evidence="18">The sequence shown here is derived from an EMBL/GenBank/DDBJ whole genome shotgun (WGS) entry which is preliminary data.</text>
</comment>
<protein>
    <recommendedName>
        <fullName evidence="3">histidine kinase</fullName>
        <ecNumber evidence="3">2.7.13.3</ecNumber>
    </recommendedName>
</protein>
<evidence type="ECO:0000256" key="7">
    <source>
        <dbReference type="ARBA" id="ARBA00022741"/>
    </source>
</evidence>
<comment type="subcellular location">
    <subcellularLocation>
        <location evidence="2">Cell membrane</location>
        <topology evidence="2">Multi-pass membrane protein</topology>
    </subcellularLocation>
</comment>
<feature type="modified residue" description="4-aspartylphosphate" evidence="13">
    <location>
        <position position="84"/>
    </location>
</feature>
<feature type="domain" description="Histidine kinase" evidence="15">
    <location>
        <begin position="208"/>
        <end position="434"/>
    </location>
</feature>
<evidence type="ECO:0000256" key="13">
    <source>
        <dbReference type="PROSITE-ProRule" id="PRU00169"/>
    </source>
</evidence>
<feature type="domain" description="Response regulatory" evidence="16">
    <location>
        <begin position="29"/>
        <end position="153"/>
    </location>
</feature>
<feature type="domain" description="Response regulatory" evidence="16">
    <location>
        <begin position="452"/>
        <end position="573"/>
    </location>
</feature>
<dbReference type="InterPro" id="IPR005467">
    <property type="entry name" value="His_kinase_dom"/>
</dbReference>
<comment type="catalytic activity">
    <reaction evidence="1">
        <text>ATP + protein L-histidine = ADP + protein N-phospho-L-histidine.</text>
        <dbReference type="EC" id="2.7.13.3"/>
    </reaction>
</comment>
<keyword evidence="19" id="KW-1185">Reference proteome</keyword>
<proteinExistence type="predicted"/>
<dbReference type="SMART" id="SM00388">
    <property type="entry name" value="HisKA"/>
    <property type="match status" value="1"/>
</dbReference>
<keyword evidence="4" id="KW-1003">Cell membrane</keyword>
<dbReference type="CDD" id="cd17546">
    <property type="entry name" value="REC_hyHK_CKI1_RcsC-like"/>
    <property type="match status" value="2"/>
</dbReference>
<evidence type="ECO:0000313" key="18">
    <source>
        <dbReference type="EMBL" id="MDC8772840.1"/>
    </source>
</evidence>
<keyword evidence="7" id="KW-0547">Nucleotide-binding</keyword>
<gene>
    <name evidence="18" type="ORF">PRZ03_14745</name>
</gene>
<evidence type="ECO:0000256" key="8">
    <source>
        <dbReference type="ARBA" id="ARBA00022840"/>
    </source>
</evidence>
<dbReference type="Gene3D" id="3.30.565.10">
    <property type="entry name" value="Histidine kinase-like ATPase, C-terminal domain"/>
    <property type="match status" value="1"/>
</dbReference>
<keyword evidence="9" id="KW-1133">Transmembrane helix</keyword>
<dbReference type="InterPro" id="IPR004358">
    <property type="entry name" value="Sig_transdc_His_kin-like_C"/>
</dbReference>
<accession>A0ABT5KG56</accession>
<keyword evidence="11" id="KW-0472">Membrane</keyword>
<dbReference type="Gene3D" id="3.40.50.2300">
    <property type="match status" value="3"/>
</dbReference>
<evidence type="ECO:0000256" key="12">
    <source>
        <dbReference type="PROSITE-ProRule" id="PRU00110"/>
    </source>
</evidence>
<keyword evidence="10" id="KW-0902">Two-component regulatory system</keyword>
<evidence type="ECO:0000259" key="16">
    <source>
        <dbReference type="PROSITE" id="PS50110"/>
    </source>
</evidence>
<feature type="region of interest" description="Disordered" evidence="14">
    <location>
        <begin position="573"/>
        <end position="594"/>
    </location>
</feature>
<evidence type="ECO:0000256" key="14">
    <source>
        <dbReference type="SAM" id="MobiDB-lite"/>
    </source>
</evidence>
<dbReference type="Pfam" id="PF02518">
    <property type="entry name" value="HATPase_c"/>
    <property type="match status" value="1"/>
</dbReference>
<dbReference type="PANTHER" id="PTHR45339:SF1">
    <property type="entry name" value="HYBRID SIGNAL TRANSDUCTION HISTIDINE KINASE J"/>
    <property type="match status" value="1"/>
</dbReference>
<dbReference type="RefSeq" id="WP_273600998.1">
    <property type="nucleotide sequence ID" value="NZ_JAQQXT010000008.1"/>
</dbReference>
<dbReference type="CDD" id="cd00082">
    <property type="entry name" value="HisKA"/>
    <property type="match status" value="1"/>
</dbReference>
<dbReference type="SMART" id="SM00387">
    <property type="entry name" value="HATPase_c"/>
    <property type="match status" value="1"/>
</dbReference>
<feature type="region of interest" description="Disordered" evidence="14">
    <location>
        <begin position="1"/>
        <end position="21"/>
    </location>
</feature>
<dbReference type="SMART" id="SM00448">
    <property type="entry name" value="REC"/>
    <property type="match status" value="3"/>
</dbReference>
<evidence type="ECO:0000256" key="3">
    <source>
        <dbReference type="ARBA" id="ARBA00012438"/>
    </source>
</evidence>
<feature type="domain" description="Response regulatory" evidence="16">
    <location>
        <begin position="610"/>
        <end position="727"/>
    </location>
</feature>
<dbReference type="InterPro" id="IPR036890">
    <property type="entry name" value="HATPase_C_sf"/>
</dbReference>
<dbReference type="SUPFAM" id="SSF47226">
    <property type="entry name" value="Histidine-containing phosphotransfer domain, HPT domain"/>
    <property type="match status" value="1"/>
</dbReference>
<dbReference type="Gene3D" id="1.20.120.160">
    <property type="entry name" value="HPT domain"/>
    <property type="match status" value="1"/>
</dbReference>
<evidence type="ECO:0000256" key="6">
    <source>
        <dbReference type="ARBA" id="ARBA00022692"/>
    </source>
</evidence>
<evidence type="ECO:0000256" key="1">
    <source>
        <dbReference type="ARBA" id="ARBA00000085"/>
    </source>
</evidence>
<reference evidence="18 19" key="1">
    <citation type="submission" date="2022-10" db="EMBL/GenBank/DDBJ databases">
        <title>Paucibacter sp. hw1 Genome sequencing.</title>
        <authorList>
            <person name="Park S."/>
        </authorList>
    </citation>
    <scope>NUCLEOTIDE SEQUENCE [LARGE SCALE GENOMIC DNA]</scope>
    <source>
        <strain evidence="19">hw1</strain>
    </source>
</reference>
<evidence type="ECO:0000259" key="15">
    <source>
        <dbReference type="PROSITE" id="PS50109"/>
    </source>
</evidence>
<evidence type="ECO:0000256" key="9">
    <source>
        <dbReference type="ARBA" id="ARBA00022989"/>
    </source>
</evidence>
<dbReference type="SUPFAM" id="SSF52172">
    <property type="entry name" value="CheY-like"/>
    <property type="match status" value="3"/>
</dbReference>
<dbReference type="PRINTS" id="PR00344">
    <property type="entry name" value="BCTRLSENSOR"/>
</dbReference>
<dbReference type="PANTHER" id="PTHR45339">
    <property type="entry name" value="HYBRID SIGNAL TRANSDUCTION HISTIDINE KINASE J"/>
    <property type="match status" value="1"/>
</dbReference>
<evidence type="ECO:0000256" key="2">
    <source>
        <dbReference type="ARBA" id="ARBA00004651"/>
    </source>
</evidence>
<dbReference type="PROSITE" id="PS50110">
    <property type="entry name" value="RESPONSE_REGULATORY"/>
    <property type="match status" value="3"/>
</dbReference>
<dbReference type="Pfam" id="PF00072">
    <property type="entry name" value="Response_reg"/>
    <property type="match status" value="2"/>
</dbReference>
<keyword evidence="5 13" id="KW-0597">Phosphoprotein</keyword>
<evidence type="ECO:0000313" key="19">
    <source>
        <dbReference type="Proteomes" id="UP001221189"/>
    </source>
</evidence>
<dbReference type="Proteomes" id="UP001221189">
    <property type="component" value="Unassembled WGS sequence"/>
</dbReference>
<feature type="modified residue" description="Phosphohistidine" evidence="12">
    <location>
        <position position="808"/>
    </location>
</feature>
<dbReference type="EMBL" id="JAQQXT010000008">
    <property type="protein sequence ID" value="MDC8772840.1"/>
    <property type="molecule type" value="Genomic_DNA"/>
</dbReference>
<dbReference type="InterPro" id="IPR003594">
    <property type="entry name" value="HATPase_dom"/>
</dbReference>
<keyword evidence="6" id="KW-0812">Transmembrane</keyword>
<feature type="modified residue" description="4-aspartylphosphate" evidence="13">
    <location>
        <position position="506"/>
    </location>
</feature>
<dbReference type="Pfam" id="PF00512">
    <property type="entry name" value="HisKA"/>
    <property type="match status" value="1"/>
</dbReference>
<evidence type="ECO:0000256" key="11">
    <source>
        <dbReference type="ARBA" id="ARBA00023136"/>
    </source>
</evidence>
<organism evidence="18 19">
    <name type="scientific">Roseateles albus</name>
    <dbReference type="NCBI Taxonomy" id="2987525"/>
    <lineage>
        <taxon>Bacteria</taxon>
        <taxon>Pseudomonadati</taxon>
        <taxon>Pseudomonadota</taxon>
        <taxon>Betaproteobacteria</taxon>
        <taxon>Burkholderiales</taxon>
        <taxon>Sphaerotilaceae</taxon>
        <taxon>Roseateles</taxon>
    </lineage>
</organism>
<dbReference type="InterPro" id="IPR036097">
    <property type="entry name" value="HisK_dim/P_sf"/>
</dbReference>
<dbReference type="InterPro" id="IPR003661">
    <property type="entry name" value="HisK_dim/P_dom"/>
</dbReference>
<keyword evidence="8" id="KW-0067">ATP-binding</keyword>
<dbReference type="Gene3D" id="1.10.287.130">
    <property type="match status" value="1"/>
</dbReference>
<dbReference type="InterPro" id="IPR008207">
    <property type="entry name" value="Sig_transdc_His_kin_Hpt_dom"/>
</dbReference>
<dbReference type="CDD" id="cd16922">
    <property type="entry name" value="HATPase_EvgS-ArcB-TorS-like"/>
    <property type="match status" value="1"/>
</dbReference>